<dbReference type="Proteomes" id="UP000248259">
    <property type="component" value="Unassembled WGS sequence"/>
</dbReference>
<dbReference type="AlphaFoldDB" id="A0A323UPY1"/>
<sequence length="61" mass="6361">MSGIIRMSLPSKPNLTPYESIKVLLSGVALAVAQASTQGSIKFTAPARCSGDLLMDLPAEN</sequence>
<keyword evidence="2" id="KW-1185">Reference proteome</keyword>
<organism evidence="1 2">
    <name type="scientific">Parazoarcus communis SWub3 = DSM 12120</name>
    <dbReference type="NCBI Taxonomy" id="1121029"/>
    <lineage>
        <taxon>Bacteria</taxon>
        <taxon>Pseudomonadati</taxon>
        <taxon>Pseudomonadota</taxon>
        <taxon>Betaproteobacteria</taxon>
        <taxon>Rhodocyclales</taxon>
        <taxon>Zoogloeaceae</taxon>
        <taxon>Parazoarcus</taxon>
    </lineage>
</organism>
<gene>
    <name evidence="1" type="ORF">DNK49_18870</name>
</gene>
<name>A0A323UPY1_9RHOO</name>
<evidence type="ECO:0000313" key="2">
    <source>
        <dbReference type="Proteomes" id="UP000248259"/>
    </source>
</evidence>
<dbReference type="EMBL" id="QKOE01000018">
    <property type="protein sequence ID" value="PZA15062.1"/>
    <property type="molecule type" value="Genomic_DNA"/>
</dbReference>
<comment type="caution">
    <text evidence="1">The sequence shown here is derived from an EMBL/GenBank/DDBJ whole genome shotgun (WGS) entry which is preliminary data.</text>
</comment>
<reference evidence="1 2" key="1">
    <citation type="submission" date="2018-06" db="EMBL/GenBank/DDBJ databases">
        <title>Azoarcus communis strain SWub3 genome.</title>
        <authorList>
            <person name="Zorraquino Salvo V."/>
            <person name="Toubiana D."/>
            <person name="Blumwald E."/>
        </authorList>
    </citation>
    <scope>NUCLEOTIDE SEQUENCE [LARGE SCALE GENOMIC DNA]</scope>
    <source>
        <strain evidence="1 2">SWub3</strain>
    </source>
</reference>
<accession>A0A323UPY1</accession>
<proteinExistence type="predicted"/>
<protein>
    <submittedName>
        <fullName evidence="1">Uncharacterized protein</fullName>
    </submittedName>
</protein>
<evidence type="ECO:0000313" key="1">
    <source>
        <dbReference type="EMBL" id="PZA15062.1"/>
    </source>
</evidence>